<dbReference type="AlphaFoldDB" id="A0A346CIM6"/>
<comment type="subcellular location">
    <subcellularLocation>
        <location evidence="1 5">Secreted</location>
    </subcellularLocation>
</comment>
<dbReference type="InterPro" id="IPR031565">
    <property type="entry name" value="T-conotoxin"/>
</dbReference>
<evidence type="ECO:0000256" key="4">
    <source>
        <dbReference type="ARBA" id="ARBA00022729"/>
    </source>
</evidence>
<keyword evidence="4 5" id="KW-0732">Signal</keyword>
<organism evidence="6">
    <name type="scientific">Conus ermineus</name>
    <name type="common">Agate cone</name>
    <name type="synonym">Chelyconus ermineus</name>
    <dbReference type="NCBI Taxonomy" id="55423"/>
    <lineage>
        <taxon>Eukaryota</taxon>
        <taxon>Metazoa</taxon>
        <taxon>Spiralia</taxon>
        <taxon>Lophotrochozoa</taxon>
        <taxon>Mollusca</taxon>
        <taxon>Gastropoda</taxon>
        <taxon>Caenogastropoda</taxon>
        <taxon>Neogastropoda</taxon>
        <taxon>Conoidea</taxon>
        <taxon>Conidae</taxon>
        <taxon>Conus</taxon>
        <taxon>Chelyconus</taxon>
    </lineage>
</organism>
<feature type="chain" id="PRO_5028517668" description="Conotoxin" evidence="5">
    <location>
        <begin position="20"/>
        <end position="60"/>
    </location>
</feature>
<name>A0A346CIM6_CONER</name>
<comment type="similarity">
    <text evidence="5">Belongs to the conotoxin T superfamily.</text>
</comment>
<evidence type="ECO:0000256" key="3">
    <source>
        <dbReference type="ARBA" id="ARBA00022656"/>
    </source>
</evidence>
<protein>
    <recommendedName>
        <fullName evidence="5">Conotoxin</fullName>
    </recommendedName>
</protein>
<evidence type="ECO:0000256" key="1">
    <source>
        <dbReference type="ARBA" id="ARBA00004613"/>
    </source>
</evidence>
<dbReference type="EMBL" id="MH360376">
    <property type="protein sequence ID" value="AXL95425.1"/>
    <property type="molecule type" value="mRNA"/>
</dbReference>
<sequence>MRCLPVFIILLLLIASAPSVDVQPKTRNSMTRTSLRNFEKKKPKETLATTCLLSQKFSLL</sequence>
<evidence type="ECO:0000256" key="2">
    <source>
        <dbReference type="ARBA" id="ARBA00022525"/>
    </source>
</evidence>
<reference evidence="6" key="1">
    <citation type="journal article" date="2018" name="Genome Biol. Evol.">
        <title>Conotoxin diversity in Chelyconus ermineus (Born, 1778) and the convergent origin of piscivory in the Atlantic and Indo-Pacific cones.</title>
        <authorList>
            <person name="Abalde S."/>
            <person name="Tenorio M.J."/>
            <person name="Afonso C.M."/>
            <person name="Zardoya R."/>
        </authorList>
    </citation>
    <scope>NUCLEOTIDE SEQUENCE</scope>
    <source>
        <strain evidence="6">Cerm_088</strain>
    </source>
</reference>
<keyword evidence="2 5" id="KW-0964">Secreted</keyword>
<keyword evidence="3 5" id="KW-0800">Toxin</keyword>
<evidence type="ECO:0000313" key="6">
    <source>
        <dbReference type="EMBL" id="AXL95425.1"/>
    </source>
</evidence>
<accession>A0A346CIM6</accession>
<evidence type="ECO:0000256" key="5">
    <source>
        <dbReference type="RuleBase" id="RU367125"/>
    </source>
</evidence>
<dbReference type="GO" id="GO:0005576">
    <property type="term" value="C:extracellular region"/>
    <property type="evidence" value="ECO:0007669"/>
    <property type="project" value="UniProtKB-SubCell"/>
</dbReference>
<dbReference type="Pfam" id="PF16981">
    <property type="entry name" value="Chi-conotoxin"/>
    <property type="match status" value="1"/>
</dbReference>
<proteinExistence type="evidence at transcript level"/>
<dbReference type="GO" id="GO:0090729">
    <property type="term" value="F:toxin activity"/>
    <property type="evidence" value="ECO:0007669"/>
    <property type="project" value="UniProtKB-UniRule"/>
</dbReference>
<feature type="signal peptide" evidence="5">
    <location>
        <begin position="1"/>
        <end position="19"/>
    </location>
</feature>